<evidence type="ECO:0000313" key="6">
    <source>
        <dbReference type="Proteomes" id="UP001231518"/>
    </source>
</evidence>
<feature type="domain" description="BPTI/Kunitz inhibitor" evidence="4">
    <location>
        <begin position="87"/>
        <end position="146"/>
    </location>
</feature>
<dbReference type="PRINTS" id="PR00759">
    <property type="entry name" value="BASICPTASE"/>
</dbReference>
<dbReference type="SUPFAM" id="SSF57362">
    <property type="entry name" value="BPTI-like"/>
    <property type="match status" value="2"/>
</dbReference>
<dbReference type="Pfam" id="PF00014">
    <property type="entry name" value="Kunitz_BPTI"/>
    <property type="match status" value="2"/>
</dbReference>
<dbReference type="InterPro" id="IPR050098">
    <property type="entry name" value="TFPI/VKTCI-like"/>
</dbReference>
<comment type="caution">
    <text evidence="5">The sequence shown here is derived from an EMBL/GenBank/DDBJ whole genome shotgun (WGS) entry which is preliminary data.</text>
</comment>
<dbReference type="GO" id="GO:0005615">
    <property type="term" value="C:extracellular space"/>
    <property type="evidence" value="ECO:0007669"/>
    <property type="project" value="TreeGrafter"/>
</dbReference>
<keyword evidence="3" id="KW-1015">Disulfide bond</keyword>
<keyword evidence="1" id="KW-0646">Protease inhibitor</keyword>
<dbReference type="FunFam" id="4.10.410.10:FF:000020">
    <property type="entry name" value="Collagen, type VI, alpha 3"/>
    <property type="match status" value="1"/>
</dbReference>
<dbReference type="PROSITE" id="PS00280">
    <property type="entry name" value="BPTI_KUNITZ_1"/>
    <property type="match status" value="2"/>
</dbReference>
<dbReference type="InterPro" id="IPR002223">
    <property type="entry name" value="Kunitz_BPTI"/>
</dbReference>
<dbReference type="AlphaFoldDB" id="A0AAD8DY71"/>
<dbReference type="InterPro" id="IPR020901">
    <property type="entry name" value="Prtase_inh_Kunz-CS"/>
</dbReference>
<keyword evidence="2" id="KW-0722">Serine protease inhibitor</keyword>
<dbReference type="PANTHER" id="PTHR10083">
    <property type="entry name" value="KUNITZ-TYPE PROTEASE INHIBITOR-RELATED"/>
    <property type="match status" value="1"/>
</dbReference>
<dbReference type="PANTHER" id="PTHR10083:SF374">
    <property type="entry name" value="BPTI_KUNITZ INHIBITOR DOMAIN-CONTAINING PROTEIN"/>
    <property type="match status" value="1"/>
</dbReference>
<dbReference type="Gene3D" id="4.10.410.10">
    <property type="entry name" value="Pancreatic trypsin inhibitor Kunitz domain"/>
    <property type="match status" value="2"/>
</dbReference>
<evidence type="ECO:0000259" key="4">
    <source>
        <dbReference type="PROSITE" id="PS50279"/>
    </source>
</evidence>
<dbReference type="PROSITE" id="PS50279">
    <property type="entry name" value="BPTI_KUNITZ_2"/>
    <property type="match status" value="2"/>
</dbReference>
<dbReference type="EMBL" id="JARGEI010000006">
    <property type="protein sequence ID" value="KAJ8730191.1"/>
    <property type="molecule type" value="Genomic_DNA"/>
</dbReference>
<evidence type="ECO:0000256" key="2">
    <source>
        <dbReference type="ARBA" id="ARBA00022900"/>
    </source>
</evidence>
<keyword evidence="6" id="KW-1185">Reference proteome</keyword>
<proteinExistence type="predicted"/>
<dbReference type="GO" id="GO:0004867">
    <property type="term" value="F:serine-type endopeptidase inhibitor activity"/>
    <property type="evidence" value="ECO:0007669"/>
    <property type="project" value="UniProtKB-KW"/>
</dbReference>
<dbReference type="SMART" id="SM00131">
    <property type="entry name" value="KU"/>
    <property type="match status" value="2"/>
</dbReference>
<gene>
    <name evidence="5" type="ORF">PYW07_017229</name>
</gene>
<evidence type="ECO:0000313" key="5">
    <source>
        <dbReference type="EMBL" id="KAJ8730191.1"/>
    </source>
</evidence>
<feature type="domain" description="BPTI/Kunitz inhibitor" evidence="4">
    <location>
        <begin position="163"/>
        <end position="213"/>
    </location>
</feature>
<sequence length="215" mass="25000">MEGLLNIILTIVVIVFCAFYSSSVESITLTTSKARSTGLPKPNSWYNNYRRINLEPVVNLNSTPYDLLPVSGPQRRNNLHFEWDYWCQSQPKKGDCTAMRAKEKKRFKIQKYYYNAQTDSCQTFIYAGCGGNKNNFQSKIECQRRCKSSNEVTLRDTVRSTYCDLQPNNGVCFEFVKRYYYDVRSKDCKTFIFGGCGGNQNRFDSYELCLKRCKH</sequence>
<evidence type="ECO:0000256" key="1">
    <source>
        <dbReference type="ARBA" id="ARBA00022690"/>
    </source>
</evidence>
<protein>
    <recommendedName>
        <fullName evidence="4">BPTI/Kunitz inhibitor domain-containing protein</fullName>
    </recommendedName>
</protein>
<organism evidence="5 6">
    <name type="scientific">Mythimna separata</name>
    <name type="common">Oriental armyworm</name>
    <name type="synonym">Pseudaletia separata</name>
    <dbReference type="NCBI Taxonomy" id="271217"/>
    <lineage>
        <taxon>Eukaryota</taxon>
        <taxon>Metazoa</taxon>
        <taxon>Ecdysozoa</taxon>
        <taxon>Arthropoda</taxon>
        <taxon>Hexapoda</taxon>
        <taxon>Insecta</taxon>
        <taxon>Pterygota</taxon>
        <taxon>Neoptera</taxon>
        <taxon>Endopterygota</taxon>
        <taxon>Lepidoptera</taxon>
        <taxon>Glossata</taxon>
        <taxon>Ditrysia</taxon>
        <taxon>Noctuoidea</taxon>
        <taxon>Noctuidae</taxon>
        <taxon>Noctuinae</taxon>
        <taxon>Hadenini</taxon>
        <taxon>Mythimna</taxon>
    </lineage>
</organism>
<dbReference type="CDD" id="cd00109">
    <property type="entry name" value="Kunitz-type"/>
    <property type="match status" value="2"/>
</dbReference>
<dbReference type="InterPro" id="IPR036880">
    <property type="entry name" value="Kunitz_BPTI_sf"/>
</dbReference>
<dbReference type="Proteomes" id="UP001231518">
    <property type="component" value="Chromosome 9"/>
</dbReference>
<accession>A0AAD8DY71</accession>
<reference evidence="5" key="1">
    <citation type="submission" date="2023-03" db="EMBL/GenBank/DDBJ databases">
        <title>Chromosome-level genomes of two armyworms, Mythimna separata and Mythimna loreyi, provide insights into the biosynthesis and reception of sex pheromones.</title>
        <authorList>
            <person name="Zhao H."/>
        </authorList>
    </citation>
    <scope>NUCLEOTIDE SEQUENCE</scope>
    <source>
        <strain evidence="5">BeijingLab</strain>
        <tissue evidence="5">Pupa</tissue>
    </source>
</reference>
<name>A0AAD8DY71_MYTSE</name>
<evidence type="ECO:0000256" key="3">
    <source>
        <dbReference type="ARBA" id="ARBA00023157"/>
    </source>
</evidence>